<comment type="caution">
    <text evidence="2">The sequence shown here is derived from an EMBL/GenBank/DDBJ whole genome shotgun (WGS) entry which is preliminary data.</text>
</comment>
<sequence>MDLLLGEEIEKYSKNVKPARPKPCYLWSVADVQKWFKRHCSEYFQLYSHLFIMHDITGKCLVRMTEATLIRLGIKDPLHREAIWREILKVKLKADTQEMMEIEMSSLMLS</sequence>
<dbReference type="InterPro" id="IPR013761">
    <property type="entry name" value="SAM/pointed_sf"/>
</dbReference>
<dbReference type="Gene3D" id="1.10.150.50">
    <property type="entry name" value="Transcription Factor, Ets-1"/>
    <property type="match status" value="1"/>
</dbReference>
<protein>
    <recommendedName>
        <fullName evidence="1">SAM domain-containing protein</fullName>
    </recommendedName>
</protein>
<dbReference type="AlphaFoldDB" id="A0AAV2SSR1"/>
<dbReference type="InterPro" id="IPR052268">
    <property type="entry name" value="SAM_domain-containing_protein"/>
</dbReference>
<evidence type="ECO:0000313" key="3">
    <source>
        <dbReference type="Proteomes" id="UP001497623"/>
    </source>
</evidence>
<dbReference type="PANTHER" id="PTHR20843">
    <property type="entry name" value="STERILE ALPHA MOTIF DOMAIN CONTAINING PROTEIN 10"/>
    <property type="match status" value="1"/>
</dbReference>
<organism evidence="2 3">
    <name type="scientific">Meganyctiphanes norvegica</name>
    <name type="common">Northern krill</name>
    <name type="synonym">Thysanopoda norvegica</name>
    <dbReference type="NCBI Taxonomy" id="48144"/>
    <lineage>
        <taxon>Eukaryota</taxon>
        <taxon>Metazoa</taxon>
        <taxon>Ecdysozoa</taxon>
        <taxon>Arthropoda</taxon>
        <taxon>Crustacea</taxon>
        <taxon>Multicrustacea</taxon>
        <taxon>Malacostraca</taxon>
        <taxon>Eumalacostraca</taxon>
        <taxon>Eucarida</taxon>
        <taxon>Euphausiacea</taxon>
        <taxon>Euphausiidae</taxon>
        <taxon>Meganyctiphanes</taxon>
    </lineage>
</organism>
<evidence type="ECO:0000313" key="2">
    <source>
        <dbReference type="EMBL" id="CAL4234513.1"/>
    </source>
</evidence>
<name>A0AAV2SSR1_MEGNR</name>
<accession>A0AAV2SSR1</accession>
<feature type="domain" description="SAM" evidence="1">
    <location>
        <begin position="27"/>
        <end position="93"/>
    </location>
</feature>
<reference evidence="2 3" key="1">
    <citation type="submission" date="2024-05" db="EMBL/GenBank/DDBJ databases">
        <authorList>
            <person name="Wallberg A."/>
        </authorList>
    </citation>
    <scope>NUCLEOTIDE SEQUENCE [LARGE SCALE GENOMIC DNA]</scope>
</reference>
<dbReference type="InterPro" id="IPR001660">
    <property type="entry name" value="SAM"/>
</dbReference>
<dbReference type="EMBL" id="CAXKWB010113162">
    <property type="protein sequence ID" value="CAL4234513.1"/>
    <property type="molecule type" value="Genomic_DNA"/>
</dbReference>
<keyword evidence="3" id="KW-1185">Reference proteome</keyword>
<evidence type="ECO:0000259" key="1">
    <source>
        <dbReference type="PROSITE" id="PS50105"/>
    </source>
</evidence>
<dbReference type="InterPro" id="IPR039144">
    <property type="entry name" value="Aveugle-like_SAM_dom"/>
</dbReference>
<dbReference type="SMART" id="SM00454">
    <property type="entry name" value="SAM"/>
    <property type="match status" value="1"/>
</dbReference>
<dbReference type="GO" id="GO:0009898">
    <property type="term" value="C:cytoplasmic side of plasma membrane"/>
    <property type="evidence" value="ECO:0007669"/>
    <property type="project" value="TreeGrafter"/>
</dbReference>
<dbReference type="PANTHER" id="PTHR20843:SF0">
    <property type="entry name" value="PROTEIN AVEUGLE"/>
    <property type="match status" value="1"/>
</dbReference>
<dbReference type="GO" id="GO:0007169">
    <property type="term" value="P:cell surface receptor protein tyrosine kinase signaling pathway"/>
    <property type="evidence" value="ECO:0007669"/>
    <property type="project" value="TreeGrafter"/>
</dbReference>
<dbReference type="SUPFAM" id="SSF47769">
    <property type="entry name" value="SAM/Pointed domain"/>
    <property type="match status" value="1"/>
</dbReference>
<dbReference type="Proteomes" id="UP001497623">
    <property type="component" value="Unassembled WGS sequence"/>
</dbReference>
<dbReference type="CDD" id="cd09510">
    <property type="entry name" value="SAM_aveugle-like"/>
    <property type="match status" value="1"/>
</dbReference>
<dbReference type="Pfam" id="PF07647">
    <property type="entry name" value="SAM_2"/>
    <property type="match status" value="1"/>
</dbReference>
<dbReference type="PROSITE" id="PS50105">
    <property type="entry name" value="SAM_DOMAIN"/>
    <property type="match status" value="1"/>
</dbReference>
<feature type="non-terminal residue" evidence="2">
    <location>
        <position position="110"/>
    </location>
</feature>
<proteinExistence type="predicted"/>
<gene>
    <name evidence="2" type="ORF">MNOR_LOCUS39991</name>
</gene>